<keyword evidence="6" id="KW-0227">DNA damage</keyword>
<evidence type="ECO:0000256" key="7">
    <source>
        <dbReference type="ARBA" id="ARBA00023204"/>
    </source>
</evidence>
<dbReference type="PANTHER" id="PTHR10815:SF13">
    <property type="entry name" value="METHYLATED-DNA--PROTEIN-CYSTEINE METHYLTRANSFERASE"/>
    <property type="match status" value="1"/>
</dbReference>
<dbReference type="Pfam" id="PF01035">
    <property type="entry name" value="DNA_binding_1"/>
    <property type="match status" value="1"/>
</dbReference>
<evidence type="ECO:0000256" key="1">
    <source>
        <dbReference type="ARBA" id="ARBA00001286"/>
    </source>
</evidence>
<dbReference type="GO" id="GO:0032259">
    <property type="term" value="P:methylation"/>
    <property type="evidence" value="ECO:0007669"/>
    <property type="project" value="UniProtKB-KW"/>
</dbReference>
<sequence>MKRAAFAIHPTPVGDALLIFSDAGLAALDIIDDGDDVTALLLGAENRLGMPVEHDEQAAAAVTTQLDEYFAGERRDFDALLDLTGTTEFGTRTLEQITRIPYGQTASYGEIAMRAGKPRAARAVGSICATTPISIVVPVHRVVRSDGSVGQYGRHPEAKAFLLDLERESTD</sequence>
<dbReference type="InterPro" id="IPR036388">
    <property type="entry name" value="WH-like_DNA-bd_sf"/>
</dbReference>
<keyword evidence="7" id="KW-0234">DNA repair</keyword>
<dbReference type="CDD" id="cd06445">
    <property type="entry name" value="ATase"/>
    <property type="match status" value="1"/>
</dbReference>
<dbReference type="Proteomes" id="UP000031030">
    <property type="component" value="Unassembled WGS sequence"/>
</dbReference>
<feature type="domain" description="Methylated-DNA-[protein]-cysteine S-methyltransferase DNA binding" evidence="9">
    <location>
        <begin position="89"/>
        <end position="167"/>
    </location>
</feature>
<keyword evidence="12" id="KW-1185">Reference proteome</keyword>
<dbReference type="EC" id="2.1.1.63" evidence="3"/>
<evidence type="ECO:0000256" key="4">
    <source>
        <dbReference type="ARBA" id="ARBA00022603"/>
    </source>
</evidence>
<evidence type="ECO:0000313" key="12">
    <source>
        <dbReference type="Proteomes" id="UP000031030"/>
    </source>
</evidence>
<comment type="similarity">
    <text evidence="2">Belongs to the MGMT family.</text>
</comment>
<dbReference type="GO" id="GO:0006281">
    <property type="term" value="P:DNA repair"/>
    <property type="evidence" value="ECO:0007669"/>
    <property type="project" value="UniProtKB-KW"/>
</dbReference>
<dbReference type="OrthoDB" id="9802228at2"/>
<dbReference type="GO" id="GO:0003908">
    <property type="term" value="F:methylated-DNA-[protein]-cysteine S-methyltransferase activity"/>
    <property type="evidence" value="ECO:0007669"/>
    <property type="project" value="UniProtKB-EC"/>
</dbReference>
<dbReference type="Gene3D" id="3.30.160.70">
    <property type="entry name" value="Methylated DNA-protein cysteine methyltransferase domain"/>
    <property type="match status" value="1"/>
</dbReference>
<organism evidence="11 12">
    <name type="scientific">Microbacterium mangrovi</name>
    <dbReference type="NCBI Taxonomy" id="1348253"/>
    <lineage>
        <taxon>Bacteria</taxon>
        <taxon>Bacillati</taxon>
        <taxon>Actinomycetota</taxon>
        <taxon>Actinomycetes</taxon>
        <taxon>Micrococcales</taxon>
        <taxon>Microbacteriaceae</taxon>
        <taxon>Microbacterium</taxon>
    </lineage>
</organism>
<dbReference type="Gene3D" id="1.10.10.10">
    <property type="entry name" value="Winged helix-like DNA-binding domain superfamily/Winged helix DNA-binding domain"/>
    <property type="match status" value="1"/>
</dbReference>
<dbReference type="PANTHER" id="PTHR10815">
    <property type="entry name" value="METHYLATED-DNA--PROTEIN-CYSTEINE METHYLTRANSFERASE"/>
    <property type="match status" value="1"/>
</dbReference>
<dbReference type="FunFam" id="1.10.10.10:FF:000214">
    <property type="entry name" value="Methylated-DNA--protein-cysteine methyltransferase"/>
    <property type="match status" value="1"/>
</dbReference>
<evidence type="ECO:0000256" key="5">
    <source>
        <dbReference type="ARBA" id="ARBA00022679"/>
    </source>
</evidence>
<name>A0A0B2AAI5_9MICO</name>
<accession>A0A0B2AAI5</accession>
<evidence type="ECO:0000313" key="11">
    <source>
        <dbReference type="EMBL" id="KHK98592.1"/>
    </source>
</evidence>
<dbReference type="InterPro" id="IPR014048">
    <property type="entry name" value="MethylDNA_cys_MeTrfase_DNA-bd"/>
</dbReference>
<dbReference type="Pfam" id="PF02870">
    <property type="entry name" value="Methyltransf_1N"/>
    <property type="match status" value="1"/>
</dbReference>
<comment type="catalytic activity">
    <reaction evidence="1">
        <text>a 4-O-methyl-thymidine in DNA + L-cysteinyl-[protein] = a thymidine in DNA + S-methyl-L-cysteinyl-[protein]</text>
        <dbReference type="Rhea" id="RHEA:53428"/>
        <dbReference type="Rhea" id="RHEA-COMP:10131"/>
        <dbReference type="Rhea" id="RHEA-COMP:10132"/>
        <dbReference type="Rhea" id="RHEA-COMP:13555"/>
        <dbReference type="Rhea" id="RHEA-COMP:13556"/>
        <dbReference type="ChEBI" id="CHEBI:29950"/>
        <dbReference type="ChEBI" id="CHEBI:82612"/>
        <dbReference type="ChEBI" id="CHEBI:137386"/>
        <dbReference type="ChEBI" id="CHEBI:137387"/>
        <dbReference type="EC" id="2.1.1.63"/>
    </reaction>
</comment>
<evidence type="ECO:0000256" key="6">
    <source>
        <dbReference type="ARBA" id="ARBA00022763"/>
    </source>
</evidence>
<dbReference type="SUPFAM" id="SSF46767">
    <property type="entry name" value="Methylated DNA-protein cysteine methyltransferase, C-terminal domain"/>
    <property type="match status" value="1"/>
</dbReference>
<dbReference type="AlphaFoldDB" id="A0A0B2AAI5"/>
<reference evidence="11 12" key="1">
    <citation type="submission" date="2014-11" db="EMBL/GenBank/DDBJ databases">
        <title>Genome sequence of Microbacterium mangrovi MUSC 115(T).</title>
        <authorList>
            <person name="Lee L.-H."/>
        </authorList>
    </citation>
    <scope>NUCLEOTIDE SEQUENCE [LARGE SCALE GENOMIC DNA]</scope>
    <source>
        <strain evidence="11 12">MUSC 115</strain>
    </source>
</reference>
<dbReference type="InterPro" id="IPR036631">
    <property type="entry name" value="MGMT_N_sf"/>
</dbReference>
<comment type="catalytic activity">
    <reaction evidence="8">
        <text>a 6-O-methyl-2'-deoxyguanosine in DNA + L-cysteinyl-[protein] = S-methyl-L-cysteinyl-[protein] + a 2'-deoxyguanosine in DNA</text>
        <dbReference type="Rhea" id="RHEA:24000"/>
        <dbReference type="Rhea" id="RHEA-COMP:10131"/>
        <dbReference type="Rhea" id="RHEA-COMP:10132"/>
        <dbReference type="Rhea" id="RHEA-COMP:11367"/>
        <dbReference type="Rhea" id="RHEA-COMP:11368"/>
        <dbReference type="ChEBI" id="CHEBI:29950"/>
        <dbReference type="ChEBI" id="CHEBI:82612"/>
        <dbReference type="ChEBI" id="CHEBI:85445"/>
        <dbReference type="ChEBI" id="CHEBI:85448"/>
        <dbReference type="EC" id="2.1.1.63"/>
    </reaction>
</comment>
<proteinExistence type="inferred from homology"/>
<keyword evidence="4" id="KW-0489">Methyltransferase</keyword>
<keyword evidence="5" id="KW-0808">Transferase</keyword>
<dbReference type="EMBL" id="JTDK01000006">
    <property type="protein sequence ID" value="KHK98592.1"/>
    <property type="molecule type" value="Genomic_DNA"/>
</dbReference>
<dbReference type="NCBIfam" id="TIGR00589">
    <property type="entry name" value="ogt"/>
    <property type="match status" value="1"/>
</dbReference>
<feature type="domain" description="Methylguanine DNA methyltransferase ribonuclease-like" evidence="10">
    <location>
        <begin position="10"/>
        <end position="82"/>
    </location>
</feature>
<gene>
    <name evidence="11" type="ORF">LK09_06395</name>
</gene>
<dbReference type="InterPro" id="IPR008332">
    <property type="entry name" value="MethylG_MeTrfase_N"/>
</dbReference>
<evidence type="ECO:0000256" key="3">
    <source>
        <dbReference type="ARBA" id="ARBA00011918"/>
    </source>
</evidence>
<dbReference type="InterPro" id="IPR036217">
    <property type="entry name" value="MethylDNA_cys_MeTrfase_DNAb"/>
</dbReference>
<protein>
    <recommendedName>
        <fullName evidence="3">methylated-DNA--[protein]-cysteine S-methyltransferase</fullName>
        <ecNumber evidence="3">2.1.1.63</ecNumber>
    </recommendedName>
</protein>
<dbReference type="SUPFAM" id="SSF53155">
    <property type="entry name" value="Methylated DNA-protein cysteine methyltransferase domain"/>
    <property type="match status" value="1"/>
</dbReference>
<dbReference type="RefSeq" id="WP_039397251.1">
    <property type="nucleotide sequence ID" value="NZ_JTDK01000006.1"/>
</dbReference>
<dbReference type="STRING" id="1348253.LK09_06395"/>
<comment type="caution">
    <text evidence="11">The sequence shown here is derived from an EMBL/GenBank/DDBJ whole genome shotgun (WGS) entry which is preliminary data.</text>
</comment>
<evidence type="ECO:0000259" key="9">
    <source>
        <dbReference type="Pfam" id="PF01035"/>
    </source>
</evidence>
<evidence type="ECO:0000256" key="8">
    <source>
        <dbReference type="ARBA" id="ARBA00049348"/>
    </source>
</evidence>
<evidence type="ECO:0000256" key="2">
    <source>
        <dbReference type="ARBA" id="ARBA00008711"/>
    </source>
</evidence>
<evidence type="ECO:0000259" key="10">
    <source>
        <dbReference type="Pfam" id="PF02870"/>
    </source>
</evidence>